<proteinExistence type="inferred from homology"/>
<feature type="binding site" evidence="10">
    <location>
        <position position="79"/>
    </location>
    <ligand>
        <name>Mn(2+)</name>
        <dbReference type="ChEBI" id="CHEBI:29035"/>
        <label>2</label>
    </ligand>
</feature>
<dbReference type="PANTHER" id="PTHR34990">
    <property type="entry name" value="UDP-2,3-DIACYLGLUCOSAMINE HYDROLASE-RELATED"/>
    <property type="match status" value="1"/>
</dbReference>
<feature type="binding site" evidence="10">
    <location>
        <position position="197"/>
    </location>
    <ligand>
        <name>Mn(2+)</name>
        <dbReference type="ChEBI" id="CHEBI:29035"/>
        <label>1</label>
    </ligand>
</feature>
<dbReference type="InterPro" id="IPR043461">
    <property type="entry name" value="LpxH-like"/>
</dbReference>
<evidence type="ECO:0000256" key="2">
    <source>
        <dbReference type="ARBA" id="ARBA00022516"/>
    </source>
</evidence>
<dbReference type="SUPFAM" id="SSF56300">
    <property type="entry name" value="Metallo-dependent phosphatases"/>
    <property type="match status" value="1"/>
</dbReference>
<dbReference type="OrthoDB" id="9783283at2"/>
<comment type="pathway">
    <text evidence="10">Glycolipid biosynthesis; lipid IV(A) biosynthesis; lipid IV(A) from (3R)-3-hydroxytetradecanoyl-[acyl-carrier-protein] and UDP-N-acetyl-alpha-D-glucosamine: step 4/6.</text>
</comment>
<dbReference type="RefSeq" id="WP_136346277.1">
    <property type="nucleotide sequence ID" value="NZ_SSOC01000001.1"/>
</dbReference>
<name>A0A4S4B2L0_9RHOO</name>
<sequence length="241" mass="27118">MQALFIADLHLAEERPETVEAFLAFLAGPARTAPALYILGDLFEYWAGDDDDAPLNLRIADALRALAETGTRVHFMAGNRDFLLGPAYAERAGLILLPDPFVLELDGQRLLLSHGDLLCTDDDAYQAYRRQVRDPAWQAAFLARPLAERKAFIESLRQRSEAGKREKPMAIMDVNRAAVETLLREHGYPILVHGHTHRPARHDLLIDGRPCQRWVLADWHSEARYLALEGGRLHSNEPTTP</sequence>
<dbReference type="NCBIfam" id="TIGR01854">
    <property type="entry name" value="lipid_A_lpxH"/>
    <property type="match status" value="1"/>
</dbReference>
<dbReference type="CDD" id="cd07398">
    <property type="entry name" value="MPP_YbbF-LpxH"/>
    <property type="match status" value="1"/>
</dbReference>
<dbReference type="GO" id="GO:0030145">
    <property type="term" value="F:manganese ion binding"/>
    <property type="evidence" value="ECO:0007669"/>
    <property type="project" value="UniProtKB-UniRule"/>
</dbReference>
<dbReference type="Pfam" id="PF00149">
    <property type="entry name" value="Metallophos"/>
    <property type="match status" value="1"/>
</dbReference>
<dbReference type="InterPro" id="IPR010138">
    <property type="entry name" value="UDP-diacylglucosamine_Hdrlase"/>
</dbReference>
<keyword evidence="5 10" id="KW-0479">Metal-binding</keyword>
<dbReference type="EC" id="3.6.1.54" evidence="10"/>
<comment type="catalytic activity">
    <reaction evidence="10">
        <text>UDP-2-N,3-O-bis[(3R)-3-hydroxytetradecanoyl]-alpha-D-glucosamine + H2O = 2-N,3-O-bis[(3R)-3-hydroxytetradecanoyl]-alpha-D-glucosaminyl 1-phosphate + UMP + 2 H(+)</text>
        <dbReference type="Rhea" id="RHEA:25213"/>
        <dbReference type="ChEBI" id="CHEBI:15377"/>
        <dbReference type="ChEBI" id="CHEBI:15378"/>
        <dbReference type="ChEBI" id="CHEBI:57865"/>
        <dbReference type="ChEBI" id="CHEBI:57957"/>
        <dbReference type="ChEBI" id="CHEBI:78847"/>
        <dbReference type="EC" id="3.6.1.54"/>
    </reaction>
</comment>
<comment type="similarity">
    <text evidence="10">Belongs to the LpxH family.</text>
</comment>
<dbReference type="InterPro" id="IPR004843">
    <property type="entry name" value="Calcineurin-like_PHP"/>
</dbReference>
<feature type="binding site" evidence="10">
    <location>
        <position position="114"/>
    </location>
    <ligand>
        <name>Mn(2+)</name>
        <dbReference type="ChEBI" id="CHEBI:29035"/>
        <label>2</label>
    </ligand>
</feature>
<comment type="caution">
    <text evidence="12">The sequence shown here is derived from an EMBL/GenBank/DDBJ whole genome shotgun (WGS) entry which is preliminary data.</text>
</comment>
<dbReference type="EMBL" id="SSOC01000001">
    <property type="protein sequence ID" value="THF66868.1"/>
    <property type="molecule type" value="Genomic_DNA"/>
</dbReference>
<feature type="binding site" evidence="10">
    <location>
        <position position="41"/>
    </location>
    <ligand>
        <name>Mn(2+)</name>
        <dbReference type="ChEBI" id="CHEBI:29035"/>
        <label>1</label>
    </ligand>
</feature>
<dbReference type="Proteomes" id="UP000308430">
    <property type="component" value="Unassembled WGS sequence"/>
</dbReference>
<comment type="cofactor">
    <cofactor evidence="10">
        <name>Mn(2+)</name>
        <dbReference type="ChEBI" id="CHEBI:29035"/>
    </cofactor>
    <text evidence="10">Binds 2 Mn(2+) ions per subunit in a binuclear metal center.</text>
</comment>
<dbReference type="Gene3D" id="3.60.21.10">
    <property type="match status" value="1"/>
</dbReference>
<accession>A0A4S4B2L0</accession>
<evidence type="ECO:0000256" key="3">
    <source>
        <dbReference type="ARBA" id="ARBA00022519"/>
    </source>
</evidence>
<dbReference type="PANTHER" id="PTHR34990:SF1">
    <property type="entry name" value="UDP-2,3-DIACYLGLUCOSAMINE HYDROLASE"/>
    <property type="match status" value="1"/>
</dbReference>
<dbReference type="HAMAP" id="MF_00575">
    <property type="entry name" value="LpxH"/>
    <property type="match status" value="1"/>
</dbReference>
<gene>
    <name evidence="10" type="primary">lpxH</name>
    <name evidence="12" type="ORF">E6C76_00280</name>
</gene>
<evidence type="ECO:0000256" key="4">
    <source>
        <dbReference type="ARBA" id="ARBA00022556"/>
    </source>
</evidence>
<keyword evidence="13" id="KW-1185">Reference proteome</keyword>
<dbReference type="GO" id="GO:0019897">
    <property type="term" value="C:extrinsic component of plasma membrane"/>
    <property type="evidence" value="ECO:0007669"/>
    <property type="project" value="UniProtKB-UniRule"/>
</dbReference>
<evidence type="ECO:0000256" key="8">
    <source>
        <dbReference type="ARBA" id="ARBA00023136"/>
    </source>
</evidence>
<dbReference type="GO" id="GO:0005737">
    <property type="term" value="C:cytoplasm"/>
    <property type="evidence" value="ECO:0007669"/>
    <property type="project" value="InterPro"/>
</dbReference>
<feature type="binding site" evidence="10">
    <location>
        <position position="167"/>
    </location>
    <ligand>
        <name>substrate</name>
    </ligand>
</feature>
<keyword evidence="8 10" id="KW-0472">Membrane</keyword>
<keyword evidence="4 10" id="KW-0441">Lipid A biosynthesis</keyword>
<evidence type="ECO:0000259" key="11">
    <source>
        <dbReference type="Pfam" id="PF00149"/>
    </source>
</evidence>
<keyword evidence="1 10" id="KW-1003">Cell membrane</keyword>
<keyword evidence="9 10" id="KW-0464">Manganese</keyword>
<dbReference type="GO" id="GO:0008758">
    <property type="term" value="F:UDP-2,3-diacylglucosamine hydrolase activity"/>
    <property type="evidence" value="ECO:0007669"/>
    <property type="project" value="UniProtKB-UniRule"/>
</dbReference>
<dbReference type="NCBIfam" id="NF003743">
    <property type="entry name" value="PRK05340.1"/>
    <property type="match status" value="1"/>
</dbReference>
<feature type="domain" description="Calcineurin-like phosphoesterase" evidence="11">
    <location>
        <begin position="2"/>
        <end position="199"/>
    </location>
</feature>
<feature type="binding site" evidence="10">
    <location>
        <position position="164"/>
    </location>
    <ligand>
        <name>substrate</name>
    </ligand>
</feature>
<feature type="binding site" evidence="10">
    <location>
        <position position="195"/>
    </location>
    <ligand>
        <name>Mn(2+)</name>
        <dbReference type="ChEBI" id="CHEBI:29035"/>
        <label>2</label>
    </ligand>
</feature>
<keyword evidence="7 10" id="KW-0443">Lipid metabolism</keyword>
<evidence type="ECO:0000313" key="12">
    <source>
        <dbReference type="EMBL" id="THF66868.1"/>
    </source>
</evidence>
<evidence type="ECO:0000256" key="1">
    <source>
        <dbReference type="ARBA" id="ARBA00022475"/>
    </source>
</evidence>
<feature type="binding site" evidence="10">
    <location>
        <position position="122"/>
    </location>
    <ligand>
        <name>substrate</name>
    </ligand>
</feature>
<dbReference type="AlphaFoldDB" id="A0A4S4B2L0"/>
<comment type="subcellular location">
    <subcellularLocation>
        <location evidence="10">Cell inner membrane</location>
        <topology evidence="10">Peripheral membrane protein</topology>
        <orientation evidence="10">Cytoplasmic side</orientation>
    </subcellularLocation>
</comment>
<dbReference type="GO" id="GO:0009245">
    <property type="term" value="P:lipid A biosynthetic process"/>
    <property type="evidence" value="ECO:0007669"/>
    <property type="project" value="UniProtKB-UniRule"/>
</dbReference>
<feature type="binding site" evidence="10">
    <location>
        <position position="160"/>
    </location>
    <ligand>
        <name>substrate</name>
    </ligand>
</feature>
<keyword evidence="3 10" id="KW-0997">Cell inner membrane</keyword>
<protein>
    <recommendedName>
        <fullName evidence="10">UDP-2,3-diacylglucosamine hydrolase</fullName>
        <ecNumber evidence="10">3.6.1.54</ecNumber>
    </recommendedName>
    <alternativeName>
        <fullName evidence="10">UDP-2,3-diacylglucosamine diphosphatase</fullName>
    </alternativeName>
</protein>
<evidence type="ECO:0000256" key="5">
    <source>
        <dbReference type="ARBA" id="ARBA00022723"/>
    </source>
</evidence>
<evidence type="ECO:0000256" key="10">
    <source>
        <dbReference type="HAMAP-Rule" id="MF_00575"/>
    </source>
</evidence>
<keyword evidence="2 10" id="KW-0444">Lipid biosynthesis</keyword>
<evidence type="ECO:0000313" key="13">
    <source>
        <dbReference type="Proteomes" id="UP000308430"/>
    </source>
</evidence>
<feature type="binding site" evidence="10">
    <location>
        <begin position="79"/>
        <end position="80"/>
    </location>
    <ligand>
        <name>substrate</name>
    </ligand>
</feature>
<reference evidence="12 13" key="1">
    <citation type="submission" date="2019-04" db="EMBL/GenBank/DDBJ databases">
        <title>Azoarcus nasutitermitis sp. nov. isolated from termite nest.</title>
        <authorList>
            <person name="Lin S.-Y."/>
            <person name="Hameed A."/>
            <person name="Hsu Y.-H."/>
            <person name="Young C.-C."/>
        </authorList>
    </citation>
    <scope>NUCLEOTIDE SEQUENCE [LARGE SCALE GENOMIC DNA]</scope>
    <source>
        <strain evidence="12 13">CC-YHH838</strain>
    </source>
</reference>
<feature type="binding site" evidence="10">
    <location>
        <position position="41"/>
    </location>
    <ligand>
        <name>Mn(2+)</name>
        <dbReference type="ChEBI" id="CHEBI:29035"/>
        <label>2</label>
    </ligand>
</feature>
<evidence type="ECO:0000256" key="6">
    <source>
        <dbReference type="ARBA" id="ARBA00022801"/>
    </source>
</evidence>
<feature type="binding site" evidence="10">
    <location>
        <position position="10"/>
    </location>
    <ligand>
        <name>Mn(2+)</name>
        <dbReference type="ChEBI" id="CHEBI:29035"/>
        <label>1</label>
    </ligand>
</feature>
<dbReference type="InterPro" id="IPR029052">
    <property type="entry name" value="Metallo-depent_PP-like"/>
</dbReference>
<comment type="function">
    <text evidence="10">Hydrolyzes the pyrophosphate bond of UDP-2,3-diacylglucosamine to yield 2,3-diacylglucosamine 1-phosphate (lipid X) and UMP by catalyzing the attack of water at the alpha-P atom. Involved in the biosynthesis of lipid A, a phosphorylated glycolipid that anchors the lipopolysaccharide to the outer membrane of the cell.</text>
</comment>
<feature type="binding site" evidence="10">
    <location>
        <position position="195"/>
    </location>
    <ligand>
        <name>substrate</name>
    </ligand>
</feature>
<evidence type="ECO:0000256" key="7">
    <source>
        <dbReference type="ARBA" id="ARBA00023098"/>
    </source>
</evidence>
<organism evidence="12 13">
    <name type="scientific">Pseudothauera nasutitermitis</name>
    <dbReference type="NCBI Taxonomy" id="2565930"/>
    <lineage>
        <taxon>Bacteria</taxon>
        <taxon>Pseudomonadati</taxon>
        <taxon>Pseudomonadota</taxon>
        <taxon>Betaproteobacteria</taxon>
        <taxon>Rhodocyclales</taxon>
        <taxon>Zoogloeaceae</taxon>
        <taxon>Pseudothauera</taxon>
    </lineage>
</organism>
<dbReference type="UniPathway" id="UPA00359">
    <property type="reaction ID" value="UER00480"/>
</dbReference>
<evidence type="ECO:0000256" key="9">
    <source>
        <dbReference type="ARBA" id="ARBA00023211"/>
    </source>
</evidence>
<keyword evidence="6 10" id="KW-0378">Hydrolase</keyword>
<feature type="binding site" evidence="10">
    <location>
        <position position="8"/>
    </location>
    <ligand>
        <name>Mn(2+)</name>
        <dbReference type="ChEBI" id="CHEBI:29035"/>
        <label>1</label>
    </ligand>
</feature>